<keyword evidence="1" id="KW-0805">Transcription regulation</keyword>
<dbReference type="Proteomes" id="UP000257706">
    <property type="component" value="Unassembled WGS sequence"/>
</dbReference>
<dbReference type="Pfam" id="PF00392">
    <property type="entry name" value="GntR"/>
    <property type="match status" value="1"/>
</dbReference>
<evidence type="ECO:0000256" key="4">
    <source>
        <dbReference type="SAM" id="MobiDB-lite"/>
    </source>
</evidence>
<dbReference type="InterPro" id="IPR011711">
    <property type="entry name" value="GntR_C"/>
</dbReference>
<proteinExistence type="predicted"/>
<name>A0A162KW64_9PROT</name>
<dbReference type="SMART" id="SM00895">
    <property type="entry name" value="FCD"/>
    <property type="match status" value="1"/>
</dbReference>
<evidence type="ECO:0000259" key="5">
    <source>
        <dbReference type="PROSITE" id="PS50949"/>
    </source>
</evidence>
<dbReference type="Gene3D" id="1.20.120.530">
    <property type="entry name" value="GntR ligand-binding domain-like"/>
    <property type="match status" value="1"/>
</dbReference>
<evidence type="ECO:0000256" key="1">
    <source>
        <dbReference type="ARBA" id="ARBA00023015"/>
    </source>
</evidence>
<dbReference type="OrthoDB" id="8638122at2"/>
<dbReference type="AlphaFoldDB" id="A0A162KW64"/>
<dbReference type="Proteomes" id="UP000075787">
    <property type="component" value="Unassembled WGS sequence"/>
</dbReference>
<dbReference type="GeneID" id="97239655"/>
<feature type="domain" description="HTH gntR-type" evidence="5">
    <location>
        <begin position="20"/>
        <end position="87"/>
    </location>
</feature>
<dbReference type="GO" id="GO:0003677">
    <property type="term" value="F:DNA binding"/>
    <property type="evidence" value="ECO:0007669"/>
    <property type="project" value="UniProtKB-KW"/>
</dbReference>
<evidence type="ECO:0000256" key="2">
    <source>
        <dbReference type="ARBA" id="ARBA00023125"/>
    </source>
</evidence>
<dbReference type="PANTHER" id="PTHR43537:SF20">
    <property type="entry name" value="HTH-TYPE TRANSCRIPTIONAL REPRESSOR GLAR"/>
    <property type="match status" value="1"/>
</dbReference>
<evidence type="ECO:0000313" key="7">
    <source>
        <dbReference type="EMBL" id="KYO52293.1"/>
    </source>
</evidence>
<evidence type="ECO:0000313" key="9">
    <source>
        <dbReference type="Proteomes" id="UP000257706"/>
    </source>
</evidence>
<evidence type="ECO:0000313" key="8">
    <source>
        <dbReference type="Proteomes" id="UP000075787"/>
    </source>
</evidence>
<dbReference type="SUPFAM" id="SSF46785">
    <property type="entry name" value="Winged helix' DNA-binding domain"/>
    <property type="match status" value="1"/>
</dbReference>
<feature type="region of interest" description="Disordered" evidence="4">
    <location>
        <begin position="1"/>
        <end position="21"/>
    </location>
</feature>
<dbReference type="EMBL" id="LPZR01000157">
    <property type="protein sequence ID" value="KYO52293.1"/>
    <property type="molecule type" value="Genomic_DNA"/>
</dbReference>
<dbReference type="EMBL" id="DMAI01000009">
    <property type="protein sequence ID" value="HAE45919.1"/>
    <property type="molecule type" value="Genomic_DNA"/>
</dbReference>
<keyword evidence="2" id="KW-0238">DNA-binding</keyword>
<dbReference type="InterPro" id="IPR000524">
    <property type="entry name" value="Tscrpt_reg_HTH_GntR"/>
</dbReference>
<dbReference type="GO" id="GO:0003700">
    <property type="term" value="F:DNA-binding transcription factor activity"/>
    <property type="evidence" value="ECO:0007669"/>
    <property type="project" value="InterPro"/>
</dbReference>
<reference evidence="6 9" key="2">
    <citation type="journal article" date="2018" name="Nat. Biotechnol.">
        <title>A standardized bacterial taxonomy based on genome phylogeny substantially revises the tree of life.</title>
        <authorList>
            <person name="Parks D.H."/>
            <person name="Chuvochina M."/>
            <person name="Waite D.W."/>
            <person name="Rinke C."/>
            <person name="Skarshewski A."/>
            <person name="Chaumeil P.A."/>
            <person name="Hugenholtz P."/>
        </authorList>
    </citation>
    <scope>NUCLEOTIDE SEQUENCE [LARGE SCALE GENOMIC DNA]</scope>
    <source>
        <strain evidence="6">UBA8739</strain>
    </source>
</reference>
<dbReference type="PROSITE" id="PS50949">
    <property type="entry name" value="HTH_GNTR"/>
    <property type="match status" value="1"/>
</dbReference>
<sequence>MDKRSPVRPDSPARPDIEDKTQAERAYRLMREDIVTGALPPDLKLKIEMLRDRYQIGAGPLREALARLSGEYLVQMQGQRGFVVAPMSATDAREIGHLRKIFEADALAQSIPAGDVAWEERVITTYHRLERLELADRQGVEQMSEWERLNHDFHEALVSACASTWLLRMRAMMFRHHERYRRLSRAKTVMTRDIHLEHRALLDAALDRNVDRAAEVIRRHIEHTTGAVVAALARDPAVDAPAQATGTD</sequence>
<dbReference type="SUPFAM" id="SSF48008">
    <property type="entry name" value="GntR ligand-binding domain-like"/>
    <property type="match status" value="1"/>
</dbReference>
<organism evidence="7 8">
    <name type="scientific">Tistrella mobilis</name>
    <dbReference type="NCBI Taxonomy" id="171437"/>
    <lineage>
        <taxon>Bacteria</taxon>
        <taxon>Pseudomonadati</taxon>
        <taxon>Pseudomonadota</taxon>
        <taxon>Alphaproteobacteria</taxon>
        <taxon>Geminicoccales</taxon>
        <taxon>Geminicoccaceae</taxon>
        <taxon>Tistrella</taxon>
    </lineage>
</organism>
<evidence type="ECO:0000256" key="3">
    <source>
        <dbReference type="ARBA" id="ARBA00023163"/>
    </source>
</evidence>
<evidence type="ECO:0000313" key="6">
    <source>
        <dbReference type="EMBL" id="HAE45919.1"/>
    </source>
</evidence>
<dbReference type="InterPro" id="IPR036388">
    <property type="entry name" value="WH-like_DNA-bd_sf"/>
</dbReference>
<dbReference type="Gene3D" id="1.10.10.10">
    <property type="entry name" value="Winged helix-like DNA-binding domain superfamily/Winged helix DNA-binding domain"/>
    <property type="match status" value="1"/>
</dbReference>
<dbReference type="SMART" id="SM00345">
    <property type="entry name" value="HTH_GNTR"/>
    <property type="match status" value="1"/>
</dbReference>
<dbReference type="InterPro" id="IPR036390">
    <property type="entry name" value="WH_DNA-bd_sf"/>
</dbReference>
<dbReference type="InterPro" id="IPR008920">
    <property type="entry name" value="TF_FadR/GntR_C"/>
</dbReference>
<dbReference type="RefSeq" id="WP_062764421.1">
    <property type="nucleotide sequence ID" value="NZ_CP121024.1"/>
</dbReference>
<gene>
    <name evidence="7" type="ORF">AUP44_00665</name>
    <name evidence="6" type="ORF">DCK97_00725</name>
</gene>
<accession>A0A162KW64</accession>
<keyword evidence="3" id="KW-0804">Transcription</keyword>
<reference evidence="7 8" key="1">
    <citation type="submission" date="2015-12" db="EMBL/GenBank/DDBJ databases">
        <title>Genome sequence of Tistrella mobilis MCCC 1A02139.</title>
        <authorList>
            <person name="Lu L."/>
            <person name="Lai Q."/>
            <person name="Shao Z."/>
            <person name="Qian P."/>
        </authorList>
    </citation>
    <scope>NUCLEOTIDE SEQUENCE [LARGE SCALE GENOMIC DNA]</scope>
    <source>
        <strain evidence="7 8">MCCC 1A02139</strain>
    </source>
</reference>
<comment type="caution">
    <text evidence="7">The sequence shown here is derived from an EMBL/GenBank/DDBJ whole genome shotgun (WGS) entry which is preliminary data.</text>
</comment>
<dbReference type="PANTHER" id="PTHR43537">
    <property type="entry name" value="TRANSCRIPTIONAL REGULATOR, GNTR FAMILY"/>
    <property type="match status" value="1"/>
</dbReference>
<dbReference type="Pfam" id="PF07729">
    <property type="entry name" value="FCD"/>
    <property type="match status" value="1"/>
</dbReference>
<protein>
    <submittedName>
        <fullName evidence="6">FCD domain-containing protein</fullName>
    </submittedName>
    <submittedName>
        <fullName evidence="7">Transcriptional regulator</fullName>
    </submittedName>
</protein>